<comment type="caution">
    <text evidence="10">Lacks conserved residue(s) required for the propagation of feature annotation.</text>
</comment>
<comment type="similarity">
    <text evidence="2">Belongs to the EGF domain peptide family.</text>
</comment>
<dbReference type="EMBL" id="DS469523">
    <property type="protein sequence ID" value="EDO46973.1"/>
    <property type="molecule type" value="Genomic_DNA"/>
</dbReference>
<evidence type="ECO:0000256" key="4">
    <source>
        <dbReference type="ARBA" id="ARBA00022475"/>
    </source>
</evidence>
<evidence type="ECO:0000256" key="6">
    <source>
        <dbReference type="ARBA" id="ARBA00022692"/>
    </source>
</evidence>
<evidence type="ECO:0000256" key="10">
    <source>
        <dbReference type="PROSITE-ProRule" id="PRU00076"/>
    </source>
</evidence>
<dbReference type="KEGG" id="nve:5519115"/>
<keyword evidence="6" id="KW-0812">Transmembrane</keyword>
<dbReference type="GO" id="GO:0009967">
    <property type="term" value="P:positive regulation of signal transduction"/>
    <property type="evidence" value="ECO:0007669"/>
    <property type="project" value="UniProtKB-ARBA"/>
</dbReference>
<keyword evidence="3" id="KW-0217">Developmental protein</keyword>
<dbReference type="PhylomeDB" id="A7RNR1"/>
<evidence type="ECO:0000256" key="2">
    <source>
        <dbReference type="ARBA" id="ARBA00006373"/>
    </source>
</evidence>
<dbReference type="SMART" id="SM00181">
    <property type="entry name" value="EGF"/>
    <property type="match status" value="1"/>
</dbReference>
<keyword evidence="11" id="KW-0732">Signal</keyword>
<dbReference type="AlphaFoldDB" id="A7RNR1"/>
<protein>
    <recommendedName>
        <fullName evidence="12">EGF-like domain-containing protein</fullName>
    </recommendedName>
</protein>
<dbReference type="GO" id="GO:0080090">
    <property type="term" value="P:regulation of primary metabolic process"/>
    <property type="evidence" value="ECO:0007669"/>
    <property type="project" value="UniProtKB-ARBA"/>
</dbReference>
<dbReference type="InterPro" id="IPR000742">
    <property type="entry name" value="EGF"/>
</dbReference>
<dbReference type="SUPFAM" id="SSF57196">
    <property type="entry name" value="EGF/Laminin"/>
    <property type="match status" value="1"/>
</dbReference>
<evidence type="ECO:0000256" key="3">
    <source>
        <dbReference type="ARBA" id="ARBA00022473"/>
    </source>
</evidence>
<dbReference type="GO" id="GO:0060255">
    <property type="term" value="P:regulation of macromolecule metabolic process"/>
    <property type="evidence" value="ECO:0007669"/>
    <property type="project" value="UniProtKB-ARBA"/>
</dbReference>
<dbReference type="FunFam" id="2.10.25.10:FF:000565">
    <property type="entry name" value="Predicted protein"/>
    <property type="match status" value="1"/>
</dbReference>
<evidence type="ECO:0000256" key="7">
    <source>
        <dbReference type="ARBA" id="ARBA00022782"/>
    </source>
</evidence>
<dbReference type="GO" id="GO:0048592">
    <property type="term" value="P:eye morphogenesis"/>
    <property type="evidence" value="ECO:0007669"/>
    <property type="project" value="UniProtKB-ARBA"/>
</dbReference>
<keyword evidence="10" id="KW-1015">Disulfide bond</keyword>
<feature type="signal peptide" evidence="11">
    <location>
        <begin position="1"/>
        <end position="24"/>
    </location>
</feature>
<keyword evidence="9" id="KW-0472">Membrane</keyword>
<gene>
    <name evidence="13" type="ORF">NEMVEDRAFT_v1g232062</name>
</gene>
<dbReference type="PROSITE" id="PS00022">
    <property type="entry name" value="EGF_1"/>
    <property type="match status" value="1"/>
</dbReference>
<comment type="subcellular location">
    <subcellularLocation>
        <location evidence="1">Apical cell membrane</location>
        <topology evidence="1">Single-pass type I membrane protein</topology>
    </subcellularLocation>
</comment>
<dbReference type="HOGENOM" id="CLU_1220964_0_0_1"/>
<dbReference type="InParanoid" id="A7RNR1"/>
<keyword evidence="4" id="KW-1003">Cell membrane</keyword>
<dbReference type="GO" id="GO:0003002">
    <property type="term" value="P:regionalization"/>
    <property type="evidence" value="ECO:0007669"/>
    <property type="project" value="UniProtKB-ARBA"/>
</dbReference>
<feature type="disulfide bond" evidence="10">
    <location>
        <begin position="184"/>
        <end position="193"/>
    </location>
</feature>
<dbReference type="PROSITE" id="PS50026">
    <property type="entry name" value="EGF_3"/>
    <property type="match status" value="1"/>
</dbReference>
<dbReference type="GO" id="GO:0051241">
    <property type="term" value="P:negative regulation of multicellular organismal process"/>
    <property type="evidence" value="ECO:0007669"/>
    <property type="project" value="UniProtKB-ARBA"/>
</dbReference>
<dbReference type="CDD" id="cd00054">
    <property type="entry name" value="EGF_CA"/>
    <property type="match status" value="1"/>
</dbReference>
<accession>A7RNR1</accession>
<evidence type="ECO:0000313" key="14">
    <source>
        <dbReference type="Proteomes" id="UP000001593"/>
    </source>
</evidence>
<dbReference type="GO" id="GO:0030182">
    <property type="term" value="P:neuron differentiation"/>
    <property type="evidence" value="ECO:0007669"/>
    <property type="project" value="UniProtKB-ARBA"/>
</dbReference>
<feature type="domain" description="EGF-like" evidence="12">
    <location>
        <begin position="156"/>
        <end position="194"/>
    </location>
</feature>
<keyword evidence="7" id="KW-0221">Differentiation</keyword>
<keyword evidence="5" id="KW-0597">Phosphoprotein</keyword>
<evidence type="ECO:0000313" key="13">
    <source>
        <dbReference type="EMBL" id="EDO46973.1"/>
    </source>
</evidence>
<proteinExistence type="inferred from homology"/>
<dbReference type="Gene3D" id="2.10.25.10">
    <property type="entry name" value="Laminin"/>
    <property type="match status" value="1"/>
</dbReference>
<dbReference type="GO" id="GO:0008593">
    <property type="term" value="P:regulation of Notch signaling pathway"/>
    <property type="evidence" value="ECO:0007669"/>
    <property type="project" value="UniProtKB-ARBA"/>
</dbReference>
<keyword evidence="8" id="KW-1133">Transmembrane helix</keyword>
<dbReference type="Proteomes" id="UP000001593">
    <property type="component" value="Unassembled WGS sequence"/>
</dbReference>
<evidence type="ECO:0000259" key="12">
    <source>
        <dbReference type="PROSITE" id="PS50026"/>
    </source>
</evidence>
<evidence type="ECO:0000256" key="1">
    <source>
        <dbReference type="ARBA" id="ARBA00004247"/>
    </source>
</evidence>
<evidence type="ECO:0000256" key="9">
    <source>
        <dbReference type="ARBA" id="ARBA00023136"/>
    </source>
</evidence>
<evidence type="ECO:0000256" key="5">
    <source>
        <dbReference type="ARBA" id="ARBA00022553"/>
    </source>
</evidence>
<evidence type="ECO:0000256" key="8">
    <source>
        <dbReference type="ARBA" id="ARBA00022989"/>
    </source>
</evidence>
<keyword evidence="10" id="KW-0245">EGF-like domain</keyword>
<reference evidence="13 14" key="1">
    <citation type="journal article" date="2007" name="Science">
        <title>Sea anemone genome reveals ancestral eumetazoan gene repertoire and genomic organization.</title>
        <authorList>
            <person name="Putnam N.H."/>
            <person name="Srivastava M."/>
            <person name="Hellsten U."/>
            <person name="Dirks B."/>
            <person name="Chapman J."/>
            <person name="Salamov A."/>
            <person name="Terry A."/>
            <person name="Shapiro H."/>
            <person name="Lindquist E."/>
            <person name="Kapitonov V.V."/>
            <person name="Jurka J."/>
            <person name="Genikhovich G."/>
            <person name="Grigoriev I.V."/>
            <person name="Lucas S.M."/>
            <person name="Steele R.E."/>
            <person name="Finnerty J.R."/>
            <person name="Technau U."/>
            <person name="Martindale M.Q."/>
            <person name="Rokhsar D.S."/>
        </authorList>
    </citation>
    <scope>NUCLEOTIDE SEQUENCE [LARGE SCALE GENOMIC DNA]</scope>
    <source>
        <strain evidence="14">CH2 X CH6</strain>
    </source>
</reference>
<dbReference type="GO" id="GO:0016324">
    <property type="term" value="C:apical plasma membrane"/>
    <property type="evidence" value="ECO:0007669"/>
    <property type="project" value="UniProtKB-SubCell"/>
</dbReference>
<keyword evidence="14" id="KW-1185">Reference proteome</keyword>
<dbReference type="GO" id="GO:0048468">
    <property type="term" value="P:cell development"/>
    <property type="evidence" value="ECO:0007669"/>
    <property type="project" value="UniProtKB-ARBA"/>
</dbReference>
<dbReference type="GO" id="GO:0051093">
    <property type="term" value="P:negative regulation of developmental process"/>
    <property type="evidence" value="ECO:0007669"/>
    <property type="project" value="UniProtKB-ARBA"/>
</dbReference>
<dbReference type="Pfam" id="PF00008">
    <property type="entry name" value="EGF"/>
    <property type="match status" value="1"/>
</dbReference>
<name>A7RNR1_NEMVE</name>
<sequence>MARKGLIVSIGAVLAVLCFTQAQAASNGSSIVTPPGNFQMDVTHNGNCFTLMWTACDPPASCTINLKWKKSNTRGSIEGNEYNLPQVVTPNNATYTYCGYNTNATNSSCCKYQGGKSLGVSFVEYDTVSFELKHCVPGSPENCVSDAKWHQYVVPTKDECFTGNPCKNGGSCVTAGANAYNCTCTSNYMGKNCDDLKPTQSPTSGTNVITASIIAQLIMLLTVLGLM</sequence>
<evidence type="ECO:0000256" key="11">
    <source>
        <dbReference type="SAM" id="SignalP"/>
    </source>
</evidence>
<feature type="chain" id="PRO_5002713678" description="EGF-like domain-containing protein" evidence="11">
    <location>
        <begin position="25"/>
        <end position="227"/>
    </location>
</feature>
<organism evidence="13 14">
    <name type="scientific">Nematostella vectensis</name>
    <name type="common">Starlet sea anemone</name>
    <dbReference type="NCBI Taxonomy" id="45351"/>
    <lineage>
        <taxon>Eukaryota</taxon>
        <taxon>Metazoa</taxon>
        <taxon>Cnidaria</taxon>
        <taxon>Anthozoa</taxon>
        <taxon>Hexacorallia</taxon>
        <taxon>Actiniaria</taxon>
        <taxon>Edwardsiidae</taxon>
        <taxon>Nematostella</taxon>
    </lineage>
</organism>